<dbReference type="PANTHER" id="PTHR31649:SF1">
    <property type="entry name" value="FARNESOIC ACID O-METHYL TRANSFERASE DOMAIN-CONTAINING PROTEIN"/>
    <property type="match status" value="1"/>
</dbReference>
<comment type="caution">
    <text evidence="1">The sequence shown here is derived from an EMBL/GenBank/DDBJ whole genome shotgun (WGS) entry which is preliminary data.</text>
</comment>
<organism evidence="1 2">
    <name type="scientific">Dinothrombium tinctorium</name>
    <dbReference type="NCBI Taxonomy" id="1965070"/>
    <lineage>
        <taxon>Eukaryota</taxon>
        <taxon>Metazoa</taxon>
        <taxon>Ecdysozoa</taxon>
        <taxon>Arthropoda</taxon>
        <taxon>Chelicerata</taxon>
        <taxon>Arachnida</taxon>
        <taxon>Acari</taxon>
        <taxon>Acariformes</taxon>
        <taxon>Trombidiformes</taxon>
        <taxon>Prostigmata</taxon>
        <taxon>Anystina</taxon>
        <taxon>Parasitengona</taxon>
        <taxon>Trombidioidea</taxon>
        <taxon>Trombidiidae</taxon>
        <taxon>Dinothrombium</taxon>
    </lineage>
</organism>
<dbReference type="STRING" id="1965070.A0A3S3QA30"/>
<dbReference type="Proteomes" id="UP000285301">
    <property type="component" value="Unassembled WGS sequence"/>
</dbReference>
<protein>
    <submittedName>
        <fullName evidence="1">Natterin-3-like protein</fullName>
    </submittedName>
</protein>
<sequence>MANFYTETEGKCWQWIECMNGQIPDYAVIGGEDINGEPIFVGRVIHKGETIPGKVVPSHKVCYIASNNKEISFNKYQVLSSRADLKWSAPKAGRLIERAILAGRTKNGNSLFVGRKWHDSRSLVVGYVSPSQKELNYPFDCRSWKCADFEILRYRKSDIL</sequence>
<evidence type="ECO:0000313" key="1">
    <source>
        <dbReference type="EMBL" id="RWS06090.1"/>
    </source>
</evidence>
<dbReference type="Pfam" id="PF11901">
    <property type="entry name" value="DM9"/>
    <property type="match status" value="1"/>
</dbReference>
<gene>
    <name evidence="1" type="ORF">B4U79_00837</name>
</gene>
<dbReference type="AlphaFoldDB" id="A0A3S3QA30"/>
<dbReference type="EMBL" id="NCKU01004344">
    <property type="protein sequence ID" value="RWS06090.1"/>
    <property type="molecule type" value="Genomic_DNA"/>
</dbReference>
<evidence type="ECO:0000313" key="2">
    <source>
        <dbReference type="Proteomes" id="UP000285301"/>
    </source>
</evidence>
<reference evidence="1 2" key="1">
    <citation type="journal article" date="2018" name="Gigascience">
        <title>Genomes of trombidid mites reveal novel predicted allergens and laterally-transferred genes associated with secondary metabolism.</title>
        <authorList>
            <person name="Dong X."/>
            <person name="Chaisiri K."/>
            <person name="Xia D."/>
            <person name="Armstrong S.D."/>
            <person name="Fang Y."/>
            <person name="Donnelly M.J."/>
            <person name="Kadowaki T."/>
            <person name="McGarry J.W."/>
            <person name="Darby A.C."/>
            <person name="Makepeace B.L."/>
        </authorList>
    </citation>
    <scope>NUCLEOTIDE SEQUENCE [LARGE SCALE GENOMIC DNA]</scope>
    <source>
        <strain evidence="1">UoL-WK</strain>
    </source>
</reference>
<dbReference type="SMART" id="SM00696">
    <property type="entry name" value="DM9"/>
    <property type="match status" value="2"/>
</dbReference>
<accession>A0A3S3QA30</accession>
<proteinExistence type="predicted"/>
<keyword evidence="2" id="KW-1185">Reference proteome</keyword>
<dbReference type="PANTHER" id="PTHR31649">
    <property type="entry name" value="AGAP009604-PA"/>
    <property type="match status" value="1"/>
</dbReference>
<dbReference type="OrthoDB" id="2142040at2759"/>
<dbReference type="InterPro" id="IPR006616">
    <property type="entry name" value="DM9_repeat"/>
</dbReference>
<name>A0A3S3QA30_9ACAR</name>